<evidence type="ECO:0008006" key="5">
    <source>
        <dbReference type="Google" id="ProtNLM"/>
    </source>
</evidence>
<dbReference type="EMBL" id="BART01000057">
    <property type="protein sequence ID" value="GAG62889.1"/>
    <property type="molecule type" value="Genomic_DNA"/>
</dbReference>
<dbReference type="InterPro" id="IPR001296">
    <property type="entry name" value="Glyco_trans_1"/>
</dbReference>
<evidence type="ECO:0000259" key="3">
    <source>
        <dbReference type="Pfam" id="PF13439"/>
    </source>
</evidence>
<dbReference type="Pfam" id="PF13439">
    <property type="entry name" value="Glyco_transf_4"/>
    <property type="match status" value="1"/>
</dbReference>
<sequence>METLNLCIVNLDFIPFRNSGLAIYGEKLSKGLSKMHEVTVITSQPLESMKEEYIDNIRVIRIPLPMFDRTKWVSFGYKVGGLIEDIDKKEKFDLIHFLDVHFGYFCNKSFVGTLNQSFNQRLRSDGGIPYHHSFLNLVERYVYYSMAKILEKKALNKATKLVSISNATKKEFVESYGVNPSKIEVIYNGIDTNFFQPKNSDRLREKLGIKSDQKVLLYVGFTTPRKGVEYLASALKNIDRDFKLIMVGKWEKGYREKFYKQVGKNKNKIIEVGYVNDEDMPYYYSLADIFILPSLLEGFGYPLVEALSCETPVVATRVGAVPEVIGDYGFLIPPRDASAVANAINALLADDDLRQKFGKQGRKRVKRYFNEESMISNTEEFYKNILNNL</sequence>
<keyword evidence="1" id="KW-0808">Transferase</keyword>
<dbReference type="GO" id="GO:0016757">
    <property type="term" value="F:glycosyltransferase activity"/>
    <property type="evidence" value="ECO:0007669"/>
    <property type="project" value="InterPro"/>
</dbReference>
<dbReference type="AlphaFoldDB" id="X0Z1N9"/>
<gene>
    <name evidence="4" type="ORF">S01H4_00425</name>
</gene>
<accession>X0Z1N9</accession>
<reference evidence="4" key="1">
    <citation type="journal article" date="2014" name="Front. Microbiol.">
        <title>High frequency of phylogenetically diverse reductive dehalogenase-homologous genes in deep subseafloor sedimentary metagenomes.</title>
        <authorList>
            <person name="Kawai M."/>
            <person name="Futagami T."/>
            <person name="Toyoda A."/>
            <person name="Takaki Y."/>
            <person name="Nishi S."/>
            <person name="Hori S."/>
            <person name="Arai W."/>
            <person name="Tsubouchi T."/>
            <person name="Morono Y."/>
            <person name="Uchiyama I."/>
            <person name="Ito T."/>
            <person name="Fujiyama A."/>
            <person name="Inagaki F."/>
            <person name="Takami H."/>
        </authorList>
    </citation>
    <scope>NUCLEOTIDE SEQUENCE</scope>
    <source>
        <strain evidence="4">Expedition CK06-06</strain>
    </source>
</reference>
<dbReference type="CDD" id="cd03801">
    <property type="entry name" value="GT4_PimA-like"/>
    <property type="match status" value="1"/>
</dbReference>
<dbReference type="Pfam" id="PF00534">
    <property type="entry name" value="Glycos_transf_1"/>
    <property type="match status" value="1"/>
</dbReference>
<name>X0Z1N9_9ZZZZ</name>
<proteinExistence type="predicted"/>
<evidence type="ECO:0000313" key="4">
    <source>
        <dbReference type="EMBL" id="GAG62889.1"/>
    </source>
</evidence>
<evidence type="ECO:0000256" key="1">
    <source>
        <dbReference type="ARBA" id="ARBA00022679"/>
    </source>
</evidence>
<evidence type="ECO:0000259" key="2">
    <source>
        <dbReference type="Pfam" id="PF00534"/>
    </source>
</evidence>
<dbReference type="SUPFAM" id="SSF53756">
    <property type="entry name" value="UDP-Glycosyltransferase/glycogen phosphorylase"/>
    <property type="match status" value="1"/>
</dbReference>
<dbReference type="Gene3D" id="3.40.50.2000">
    <property type="entry name" value="Glycogen Phosphorylase B"/>
    <property type="match status" value="2"/>
</dbReference>
<feature type="domain" description="Glycosyl transferase family 1" evidence="2">
    <location>
        <begin position="201"/>
        <end position="364"/>
    </location>
</feature>
<protein>
    <recommendedName>
        <fullName evidence="5">Glycosyl transferase family 1 domain-containing protein</fullName>
    </recommendedName>
</protein>
<dbReference type="PANTHER" id="PTHR46401:SF2">
    <property type="entry name" value="GLYCOSYLTRANSFERASE WBBK-RELATED"/>
    <property type="match status" value="1"/>
</dbReference>
<dbReference type="InterPro" id="IPR028098">
    <property type="entry name" value="Glyco_trans_4-like_N"/>
</dbReference>
<feature type="domain" description="Glycosyltransferase subfamily 4-like N-terminal" evidence="3">
    <location>
        <begin position="20"/>
        <end position="193"/>
    </location>
</feature>
<organism evidence="4">
    <name type="scientific">marine sediment metagenome</name>
    <dbReference type="NCBI Taxonomy" id="412755"/>
    <lineage>
        <taxon>unclassified sequences</taxon>
        <taxon>metagenomes</taxon>
        <taxon>ecological metagenomes</taxon>
    </lineage>
</organism>
<dbReference type="PANTHER" id="PTHR46401">
    <property type="entry name" value="GLYCOSYLTRANSFERASE WBBK-RELATED"/>
    <property type="match status" value="1"/>
</dbReference>
<comment type="caution">
    <text evidence="4">The sequence shown here is derived from an EMBL/GenBank/DDBJ whole genome shotgun (WGS) entry which is preliminary data.</text>
</comment>